<dbReference type="Proteomes" id="UP000030661">
    <property type="component" value="Unassembled WGS sequence"/>
</dbReference>
<dbReference type="AlphaFoldDB" id="A0A081BWR5"/>
<dbReference type="eggNOG" id="COG1418">
    <property type="taxonomic scope" value="Bacteria"/>
</dbReference>
<dbReference type="InterPro" id="IPR006674">
    <property type="entry name" value="HD_domain"/>
</dbReference>
<accession>A0A081BWR5</accession>
<name>A0A081BWR5_VECG1</name>
<dbReference type="Gene3D" id="1.10.3210.10">
    <property type="entry name" value="Hypothetical protein af1432"/>
    <property type="match status" value="1"/>
</dbReference>
<sequence>MRKPEFKKIWRLAIPFLQKCRPGDLLHTVVAIRHLEEIIQGEGEGIDEDILMPAIILHDIGWSRCPEELVKNFFTDVKDADTKKELRIQHMEVGAILSRDVLEQVHWDHTKIKKIVSIIAKHDIPDQMTSPMDKIVFDADFSWRYSSEGFYLDLSRFVKDTNFTPEEAIKRLERDKDKLKTVTGKKIALRELSTRKREILIL</sequence>
<keyword evidence="3" id="KW-1185">Reference proteome</keyword>
<dbReference type="SUPFAM" id="SSF109604">
    <property type="entry name" value="HD-domain/PDEase-like"/>
    <property type="match status" value="1"/>
</dbReference>
<proteinExistence type="predicted"/>
<organism evidence="2">
    <name type="scientific">Vecturithrix granuli</name>
    <dbReference type="NCBI Taxonomy" id="1499967"/>
    <lineage>
        <taxon>Bacteria</taxon>
        <taxon>Candidatus Moduliflexota</taxon>
        <taxon>Candidatus Vecturitrichia</taxon>
        <taxon>Candidatus Vecturitrichales</taxon>
        <taxon>Candidatus Vecturitrichaceae</taxon>
        <taxon>Candidatus Vecturithrix</taxon>
    </lineage>
</organism>
<evidence type="ECO:0000313" key="2">
    <source>
        <dbReference type="EMBL" id="GAK56770.1"/>
    </source>
</evidence>
<feature type="domain" description="HD" evidence="1">
    <location>
        <begin position="34"/>
        <end position="140"/>
    </location>
</feature>
<dbReference type="HOGENOM" id="CLU_1364391_0_0_0"/>
<protein>
    <submittedName>
        <fullName evidence="2">HD domain protein</fullName>
    </submittedName>
</protein>
<reference evidence="2" key="1">
    <citation type="journal article" date="2015" name="PeerJ">
        <title>First genomic representation of candidate bacterial phylum KSB3 points to enhanced environmental sensing as a trigger of wastewater bulking.</title>
        <authorList>
            <person name="Sekiguchi Y."/>
            <person name="Ohashi A."/>
            <person name="Parks D.H."/>
            <person name="Yamauchi T."/>
            <person name="Tyson G.W."/>
            <person name="Hugenholtz P."/>
        </authorList>
    </citation>
    <scope>NUCLEOTIDE SEQUENCE [LARGE SCALE GENOMIC DNA]</scope>
</reference>
<gene>
    <name evidence="2" type="ORF">U27_03734</name>
</gene>
<evidence type="ECO:0000313" key="3">
    <source>
        <dbReference type="Proteomes" id="UP000030661"/>
    </source>
</evidence>
<dbReference type="STRING" id="1499967.U27_03734"/>
<dbReference type="EMBL" id="DF820465">
    <property type="protein sequence ID" value="GAK56770.1"/>
    <property type="molecule type" value="Genomic_DNA"/>
</dbReference>
<evidence type="ECO:0000259" key="1">
    <source>
        <dbReference type="Pfam" id="PF01966"/>
    </source>
</evidence>
<dbReference type="Pfam" id="PF01966">
    <property type="entry name" value="HD"/>
    <property type="match status" value="1"/>
</dbReference>